<keyword evidence="6" id="KW-0963">Cytoplasm</keyword>
<dbReference type="SUPFAM" id="SSF53067">
    <property type="entry name" value="Actin-like ATPase domain"/>
    <property type="match status" value="2"/>
</dbReference>
<keyword evidence="6" id="KW-0479">Metal-binding</keyword>
<accession>A0ABV6K632</accession>
<dbReference type="Pfam" id="PF00871">
    <property type="entry name" value="Acetate_kinase"/>
    <property type="match status" value="1"/>
</dbReference>
<dbReference type="GO" id="GO:0016301">
    <property type="term" value="F:kinase activity"/>
    <property type="evidence" value="ECO:0007669"/>
    <property type="project" value="UniProtKB-KW"/>
</dbReference>
<dbReference type="RefSeq" id="WP_137644092.1">
    <property type="nucleotide sequence ID" value="NZ_BAABRM010000003.1"/>
</dbReference>
<evidence type="ECO:0000256" key="1">
    <source>
        <dbReference type="ARBA" id="ARBA00008748"/>
    </source>
</evidence>
<comment type="catalytic activity">
    <reaction evidence="6">
        <text>acetate + ATP = acetyl phosphate + ADP</text>
        <dbReference type="Rhea" id="RHEA:11352"/>
        <dbReference type="ChEBI" id="CHEBI:22191"/>
        <dbReference type="ChEBI" id="CHEBI:30089"/>
        <dbReference type="ChEBI" id="CHEBI:30616"/>
        <dbReference type="ChEBI" id="CHEBI:456216"/>
        <dbReference type="EC" id="2.7.2.1"/>
    </reaction>
</comment>
<dbReference type="HAMAP" id="MF_00020">
    <property type="entry name" value="Acetate_kinase"/>
    <property type="match status" value="1"/>
</dbReference>
<dbReference type="CDD" id="cd24010">
    <property type="entry name" value="ASKHA_NBD_AcK_PK"/>
    <property type="match status" value="1"/>
</dbReference>
<evidence type="ECO:0000256" key="7">
    <source>
        <dbReference type="RuleBase" id="RU003835"/>
    </source>
</evidence>
<organism evidence="8 9">
    <name type="scientific">Lactiplantibacillus plajomi</name>
    <dbReference type="NCBI Taxonomy" id="1457217"/>
    <lineage>
        <taxon>Bacteria</taxon>
        <taxon>Bacillati</taxon>
        <taxon>Bacillota</taxon>
        <taxon>Bacilli</taxon>
        <taxon>Lactobacillales</taxon>
        <taxon>Lactobacillaceae</taxon>
        <taxon>Lactiplantibacillus</taxon>
    </lineage>
</organism>
<keyword evidence="9" id="KW-1185">Reference proteome</keyword>
<keyword evidence="5 6" id="KW-0067">ATP-binding</keyword>
<keyword evidence="2 6" id="KW-0808">Transferase</keyword>
<dbReference type="PROSITE" id="PS01076">
    <property type="entry name" value="ACETATE_KINASE_2"/>
    <property type="match status" value="1"/>
</dbReference>
<evidence type="ECO:0000256" key="3">
    <source>
        <dbReference type="ARBA" id="ARBA00022741"/>
    </source>
</evidence>
<sequence length="395" mass="42937">MKKTLIINAGSSSLKWQLFAMPAETVVASGLVERINLPGSVFTVKYGDHQKFEKTVDQLDQRAAATLMLTELQRLNIVQSLDEITAVAHRVVAGGERFKQAVEVTPAVLKAIQALSNFAPLHNPMEARGIETMAQALPNVTQYAVFDSQFFTDLPEKNAIYSLPYELTQKYQIRRYGEHGISHGYLTGRAAELLQRPRNQVNLVTMHLGSGASLAAVKNGRAYDTSMGFTPLTGVTMGTRAGDVDPALVPYLMQVEHLSDPNDVLMMLNQESGLQGVSGISSDMREVRAQAATNPRAQLAIDIFVNRIVKYAGSYLTELGAADALVFAGGIGEHNSQIRQQVIDGLRIFGVKLDDALNTANQEGLISSSDSAIKVLLIPTNEELAMVRQVAALQD</sequence>
<evidence type="ECO:0000256" key="4">
    <source>
        <dbReference type="ARBA" id="ARBA00022777"/>
    </source>
</evidence>
<feature type="binding site" evidence="6">
    <location>
        <begin position="283"/>
        <end position="285"/>
    </location>
    <ligand>
        <name>ATP</name>
        <dbReference type="ChEBI" id="CHEBI:30616"/>
    </ligand>
</feature>
<feature type="binding site" evidence="6">
    <location>
        <position position="382"/>
    </location>
    <ligand>
        <name>Mg(2+)</name>
        <dbReference type="ChEBI" id="CHEBI:18420"/>
    </ligand>
</feature>
<comment type="similarity">
    <text evidence="1 6 7">Belongs to the acetokinase family.</text>
</comment>
<keyword evidence="3 6" id="KW-0547">Nucleotide-binding</keyword>
<dbReference type="InterPro" id="IPR004372">
    <property type="entry name" value="Ac/propionate_kinase"/>
</dbReference>
<dbReference type="EMBL" id="JBHLUK010000076">
    <property type="protein sequence ID" value="MFC0424911.1"/>
    <property type="molecule type" value="Genomic_DNA"/>
</dbReference>
<dbReference type="PANTHER" id="PTHR21060:SF15">
    <property type="entry name" value="ACETATE KINASE-RELATED"/>
    <property type="match status" value="1"/>
</dbReference>
<protein>
    <recommendedName>
        <fullName evidence="6">Acetate kinase</fullName>
        <ecNumber evidence="6">2.7.2.1</ecNumber>
    </recommendedName>
    <alternativeName>
        <fullName evidence="6">Acetokinase</fullName>
    </alternativeName>
</protein>
<dbReference type="InterPro" id="IPR023865">
    <property type="entry name" value="Aliphatic_acid_kinase_CS"/>
</dbReference>
<gene>
    <name evidence="6" type="primary">ackA</name>
    <name evidence="8" type="ORF">ACFFGS_12315</name>
</gene>
<dbReference type="Gene3D" id="3.30.420.40">
    <property type="match status" value="2"/>
</dbReference>
<feature type="site" description="Transition state stabilizer" evidence="6">
    <location>
        <position position="179"/>
    </location>
</feature>
<keyword evidence="6" id="KW-0460">Magnesium</keyword>
<dbReference type="PIRSF" id="PIRSF000722">
    <property type="entry name" value="Acetate_prop_kin"/>
    <property type="match status" value="1"/>
</dbReference>
<feature type="binding site" evidence="6">
    <location>
        <begin position="207"/>
        <end position="211"/>
    </location>
    <ligand>
        <name>ATP</name>
        <dbReference type="ChEBI" id="CHEBI:30616"/>
    </ligand>
</feature>
<name>A0ABV6K632_9LACO</name>
<dbReference type="PROSITE" id="PS01075">
    <property type="entry name" value="ACETATE_KINASE_1"/>
    <property type="match status" value="1"/>
</dbReference>
<evidence type="ECO:0000256" key="5">
    <source>
        <dbReference type="ARBA" id="ARBA00022840"/>
    </source>
</evidence>
<keyword evidence="4 6" id="KW-0418">Kinase</keyword>
<dbReference type="PANTHER" id="PTHR21060">
    <property type="entry name" value="ACETATE KINASE"/>
    <property type="match status" value="1"/>
</dbReference>
<dbReference type="PRINTS" id="PR00471">
    <property type="entry name" value="ACETATEKNASE"/>
</dbReference>
<dbReference type="InterPro" id="IPR000890">
    <property type="entry name" value="Aliphatic_acid_kin_short-chain"/>
</dbReference>
<comment type="pathway">
    <text evidence="6">Metabolic intermediate biosynthesis; acetyl-CoA biosynthesis; acetyl-CoA from acetate: step 1/2.</text>
</comment>
<dbReference type="InterPro" id="IPR043129">
    <property type="entry name" value="ATPase_NBD"/>
</dbReference>
<comment type="cofactor">
    <cofactor evidence="6">
        <name>Mg(2+)</name>
        <dbReference type="ChEBI" id="CHEBI:18420"/>
    </cofactor>
    <cofactor evidence="6">
        <name>Mn(2+)</name>
        <dbReference type="ChEBI" id="CHEBI:29035"/>
    </cofactor>
    <text evidence="6">Mg(2+). Can also accept Mn(2+).</text>
</comment>
<comment type="subcellular location">
    <subcellularLocation>
        <location evidence="6">Cytoplasm</location>
    </subcellularLocation>
</comment>
<comment type="caution">
    <text evidence="8">The sequence shown here is derived from an EMBL/GenBank/DDBJ whole genome shotgun (WGS) entry which is preliminary data.</text>
</comment>
<feature type="binding site" evidence="6">
    <location>
        <position position="8"/>
    </location>
    <ligand>
        <name>Mg(2+)</name>
        <dbReference type="ChEBI" id="CHEBI:18420"/>
    </ligand>
</feature>
<reference evidence="8 9" key="1">
    <citation type="submission" date="2024-09" db="EMBL/GenBank/DDBJ databases">
        <authorList>
            <person name="Sun Q."/>
            <person name="Mori K."/>
        </authorList>
    </citation>
    <scope>NUCLEOTIDE SEQUENCE [LARGE SCALE GENOMIC DNA]</scope>
    <source>
        <strain evidence="8 9">TBRC 4575</strain>
    </source>
</reference>
<feature type="site" description="Transition state stabilizer" evidence="6">
    <location>
        <position position="240"/>
    </location>
</feature>
<evidence type="ECO:0000256" key="6">
    <source>
        <dbReference type="HAMAP-Rule" id="MF_00020"/>
    </source>
</evidence>
<proteinExistence type="inferred from homology"/>
<dbReference type="EC" id="2.7.2.1" evidence="6"/>
<dbReference type="NCBIfam" id="TIGR00016">
    <property type="entry name" value="ackA"/>
    <property type="match status" value="1"/>
</dbReference>
<feature type="binding site" evidence="6">
    <location>
        <begin position="330"/>
        <end position="334"/>
    </location>
    <ligand>
        <name>ATP</name>
        <dbReference type="ChEBI" id="CHEBI:30616"/>
    </ligand>
</feature>
<evidence type="ECO:0000313" key="9">
    <source>
        <dbReference type="Proteomes" id="UP001589855"/>
    </source>
</evidence>
<dbReference type="Proteomes" id="UP001589855">
    <property type="component" value="Unassembled WGS sequence"/>
</dbReference>
<feature type="binding site" evidence="6">
    <location>
        <position position="90"/>
    </location>
    <ligand>
        <name>substrate</name>
    </ligand>
</feature>
<comment type="subunit">
    <text evidence="6">Homodimer.</text>
</comment>
<evidence type="ECO:0000313" key="8">
    <source>
        <dbReference type="EMBL" id="MFC0424911.1"/>
    </source>
</evidence>
<feature type="active site" description="Proton donor/acceptor" evidence="6">
    <location>
        <position position="147"/>
    </location>
</feature>
<evidence type="ECO:0000256" key="2">
    <source>
        <dbReference type="ARBA" id="ARBA00022679"/>
    </source>
</evidence>
<comment type="function">
    <text evidence="6">Catalyzes the formation of acetyl phosphate from acetate and ATP. Can also catalyze the reverse reaction.</text>
</comment>
<feature type="binding site" evidence="6">
    <location>
        <position position="15"/>
    </location>
    <ligand>
        <name>ATP</name>
        <dbReference type="ChEBI" id="CHEBI:30616"/>
    </ligand>
</feature>